<dbReference type="GO" id="GO:0016740">
    <property type="term" value="F:transferase activity"/>
    <property type="evidence" value="ECO:0007669"/>
    <property type="project" value="UniProtKB-KW"/>
</dbReference>
<dbReference type="OrthoDB" id="420046at2759"/>
<evidence type="ECO:0000313" key="2">
    <source>
        <dbReference type="EMBL" id="PWZ03258.1"/>
    </source>
</evidence>
<dbReference type="InterPro" id="IPR015422">
    <property type="entry name" value="PyrdxlP-dep_Trfase_small"/>
</dbReference>
<dbReference type="AlphaFoldDB" id="A0A317XZC9"/>
<dbReference type="InParanoid" id="A0A317XZC9"/>
<accession>A0A317XZC9</accession>
<protein>
    <submittedName>
        <fullName evidence="2">PLP-dependent transferase</fullName>
    </submittedName>
</protein>
<sequence length="493" mass="52975">MTAALDAQRVRAKFPALSRSDAQAASDGRGYITLSSLSLPLSLCGAVYAENAGGSQVLASVAESISTYLLNTNVQMANYGLAHAAEERVALGTNAAAVLVGAEKSDEVMIGQSATQLVFSLSLMIEHRVLQEREAGRETWQQGDEIIVSDADHETNRGAWVRLAKRLGLTVKPWPVTKLNKDNNNPYEVALDPGVLAGLVTPKTRLVAFTACSNLLGAFTDISGSSKAVRAVAPEALVCVDCVAFAPHRRLKPRDWNVDVAFFSLYKTFGAHVGAMYVSPSTKQRCLKQLNHFFLEGYPGMYPYQSSSVQYELNHSIAAVADYLISLGAEKDIQVDWNHVLARQDTGVGKDRSKLSRAQVEEHLSAAFGGIAQVEQELMEVLVGHLASLSDKGVRIVGPTSTSSQIRAPTISFVVIDSSTGSPIPNSAQHLHKALVDTAQVGAQQGHMYAPKLVESLGLDLNDGVVRLSLVHYNTVDEARRITGLLDQALASL</sequence>
<gene>
    <name evidence="2" type="ORF">BCV70DRAFT_14184</name>
</gene>
<dbReference type="Proteomes" id="UP000246740">
    <property type="component" value="Unassembled WGS sequence"/>
</dbReference>
<dbReference type="SUPFAM" id="SSF53383">
    <property type="entry name" value="PLP-dependent transferases"/>
    <property type="match status" value="1"/>
</dbReference>
<evidence type="ECO:0000313" key="3">
    <source>
        <dbReference type="Proteomes" id="UP000246740"/>
    </source>
</evidence>
<dbReference type="Gene3D" id="3.90.1150.10">
    <property type="entry name" value="Aspartate Aminotransferase, domain 1"/>
    <property type="match status" value="1"/>
</dbReference>
<organism evidence="2 3">
    <name type="scientific">Testicularia cyperi</name>
    <dbReference type="NCBI Taxonomy" id="1882483"/>
    <lineage>
        <taxon>Eukaryota</taxon>
        <taxon>Fungi</taxon>
        <taxon>Dikarya</taxon>
        <taxon>Basidiomycota</taxon>
        <taxon>Ustilaginomycotina</taxon>
        <taxon>Ustilaginomycetes</taxon>
        <taxon>Ustilaginales</taxon>
        <taxon>Anthracoideaceae</taxon>
        <taxon>Testicularia</taxon>
    </lineage>
</organism>
<dbReference type="STRING" id="1882483.A0A317XZC9"/>
<dbReference type="PANTHER" id="PTHR43586">
    <property type="entry name" value="CYSTEINE DESULFURASE"/>
    <property type="match status" value="1"/>
</dbReference>
<feature type="domain" description="Aminotransferase class V" evidence="1">
    <location>
        <begin position="47"/>
        <end position="285"/>
    </location>
</feature>
<keyword evidence="3" id="KW-1185">Reference proteome</keyword>
<proteinExistence type="predicted"/>
<reference evidence="2 3" key="1">
    <citation type="journal article" date="2018" name="Mol. Biol. Evol.">
        <title>Broad Genomic Sampling Reveals a Smut Pathogenic Ancestry of the Fungal Clade Ustilaginomycotina.</title>
        <authorList>
            <person name="Kijpornyongpan T."/>
            <person name="Mondo S.J."/>
            <person name="Barry K."/>
            <person name="Sandor L."/>
            <person name="Lee J."/>
            <person name="Lipzen A."/>
            <person name="Pangilinan J."/>
            <person name="LaButti K."/>
            <person name="Hainaut M."/>
            <person name="Henrissat B."/>
            <person name="Grigoriev I.V."/>
            <person name="Spatafora J.W."/>
            <person name="Aime M.C."/>
        </authorList>
    </citation>
    <scope>NUCLEOTIDE SEQUENCE [LARGE SCALE GENOMIC DNA]</scope>
    <source>
        <strain evidence="2 3">MCA 3645</strain>
    </source>
</reference>
<name>A0A317XZC9_9BASI</name>
<dbReference type="InterPro" id="IPR015424">
    <property type="entry name" value="PyrdxlP-dep_Trfase"/>
</dbReference>
<dbReference type="EMBL" id="KZ819188">
    <property type="protein sequence ID" value="PWZ03258.1"/>
    <property type="molecule type" value="Genomic_DNA"/>
</dbReference>
<dbReference type="Pfam" id="PF00266">
    <property type="entry name" value="Aminotran_5"/>
    <property type="match status" value="1"/>
</dbReference>
<dbReference type="Gene3D" id="3.40.640.10">
    <property type="entry name" value="Type I PLP-dependent aspartate aminotransferase-like (Major domain)"/>
    <property type="match status" value="1"/>
</dbReference>
<dbReference type="PANTHER" id="PTHR43586:SF21">
    <property type="entry name" value="PYRIDOXAL PHOSPHATE (PLP)-DEPENDENT ASPARTATE AMINOTRANSFERASE SUPERFAMILY"/>
    <property type="match status" value="1"/>
</dbReference>
<dbReference type="InterPro" id="IPR000192">
    <property type="entry name" value="Aminotrans_V_dom"/>
</dbReference>
<dbReference type="InterPro" id="IPR015421">
    <property type="entry name" value="PyrdxlP-dep_Trfase_major"/>
</dbReference>
<keyword evidence="2" id="KW-0808">Transferase</keyword>
<evidence type="ECO:0000259" key="1">
    <source>
        <dbReference type="Pfam" id="PF00266"/>
    </source>
</evidence>